<gene>
    <name evidence="4" type="ORF">A3F84_24530</name>
</gene>
<feature type="compositionally biased region" description="Basic and acidic residues" evidence="3">
    <location>
        <begin position="310"/>
        <end position="320"/>
    </location>
</feature>
<comment type="caution">
    <text evidence="4">The sequence shown here is derived from an EMBL/GenBank/DDBJ whole genome shotgun (WGS) entry which is preliminary data.</text>
</comment>
<organism evidence="4 5">
    <name type="scientific">Handelsmanbacteria sp. (strain RIFCSPLOWO2_12_FULL_64_10)</name>
    <dbReference type="NCBI Taxonomy" id="1817868"/>
    <lineage>
        <taxon>Bacteria</taxon>
        <taxon>Candidatus Handelsmaniibacteriota</taxon>
    </lineage>
</organism>
<reference evidence="4 5" key="1">
    <citation type="journal article" date="2016" name="Nat. Commun.">
        <title>Thousands of microbial genomes shed light on interconnected biogeochemical processes in an aquifer system.</title>
        <authorList>
            <person name="Anantharaman K."/>
            <person name="Brown C.T."/>
            <person name="Hug L.A."/>
            <person name="Sharon I."/>
            <person name="Castelle C.J."/>
            <person name="Probst A.J."/>
            <person name="Thomas B.C."/>
            <person name="Singh A."/>
            <person name="Wilkins M.J."/>
            <person name="Karaoz U."/>
            <person name="Brodie E.L."/>
            <person name="Williams K.H."/>
            <person name="Hubbard S.S."/>
            <person name="Banfield J.F."/>
        </authorList>
    </citation>
    <scope>NUCLEOTIDE SEQUENCE [LARGE SCALE GENOMIC DNA]</scope>
    <source>
        <strain evidence="5">RIFCSPLOWO2_12_FULL_64_10</strain>
    </source>
</reference>
<dbReference type="SUPFAM" id="SSF89733">
    <property type="entry name" value="L-sulfolactate dehydrogenase-like"/>
    <property type="match status" value="1"/>
</dbReference>
<evidence type="ECO:0000256" key="2">
    <source>
        <dbReference type="ARBA" id="ARBA00023002"/>
    </source>
</evidence>
<dbReference type="EMBL" id="MFKF01000215">
    <property type="protein sequence ID" value="OGG50057.1"/>
    <property type="molecule type" value="Genomic_DNA"/>
</dbReference>
<dbReference type="PANTHER" id="PTHR11091:SF0">
    <property type="entry name" value="MALATE DEHYDROGENASE"/>
    <property type="match status" value="1"/>
</dbReference>
<protein>
    <recommendedName>
        <fullName evidence="6">Lactate dehydrogenase</fullName>
    </recommendedName>
</protein>
<feature type="region of interest" description="Disordered" evidence="3">
    <location>
        <begin position="305"/>
        <end position="325"/>
    </location>
</feature>
<evidence type="ECO:0000313" key="5">
    <source>
        <dbReference type="Proteomes" id="UP000178606"/>
    </source>
</evidence>
<evidence type="ECO:0000256" key="1">
    <source>
        <dbReference type="ARBA" id="ARBA00006056"/>
    </source>
</evidence>
<dbReference type="InterPro" id="IPR043144">
    <property type="entry name" value="Mal/L-sulf/L-lact_DH-like_ah"/>
</dbReference>
<evidence type="ECO:0008006" key="6">
    <source>
        <dbReference type="Google" id="ProtNLM"/>
    </source>
</evidence>
<sequence length="349" mass="37421">MAQNEIRIAHESLKKFTKEVFVRADMPPEDAEIEAEVLVWANLRGVDSHGVLRIPTYLENIRKGDMNPRPSVRVLRETPAILFVDADRALGPVVTTDIMKRVIAKAKAIGIGWGLLRNVTHQGAMGYYALMAAQEGLAGIAIVCSPPNTAPYGARAAGVHNSPIAIAVPASRHRPLVLDMATSVAAGGKLTLAQDKGVPIPEGWALDKDGAPTTDPHQARILLPAGGPKGSGLALMFECLSSLVANNPLLQPVLAGQERHHLQNSIVAAIDIGAFTDVETYRANVDTLIDAEKALPRAEGHTEVFVPGEPEDRTRSDRARNGIPLPAGTVTRLRRVAEELGIEFPHARP</sequence>
<dbReference type="Gene3D" id="3.30.1370.60">
    <property type="entry name" value="Hypothetical oxidoreductase yiak, domain 2"/>
    <property type="match status" value="1"/>
</dbReference>
<dbReference type="Pfam" id="PF02615">
    <property type="entry name" value="Ldh_2"/>
    <property type="match status" value="1"/>
</dbReference>
<dbReference type="Gene3D" id="1.10.1530.10">
    <property type="match status" value="1"/>
</dbReference>
<dbReference type="InterPro" id="IPR003767">
    <property type="entry name" value="Malate/L-lactate_DH-like"/>
</dbReference>
<evidence type="ECO:0000256" key="3">
    <source>
        <dbReference type="SAM" id="MobiDB-lite"/>
    </source>
</evidence>
<dbReference type="PANTHER" id="PTHR11091">
    <property type="entry name" value="OXIDOREDUCTASE-RELATED"/>
    <property type="match status" value="1"/>
</dbReference>
<evidence type="ECO:0000313" key="4">
    <source>
        <dbReference type="EMBL" id="OGG50057.1"/>
    </source>
</evidence>
<comment type="similarity">
    <text evidence="1">Belongs to the LDH2/MDH2 oxidoreductase family.</text>
</comment>
<dbReference type="GO" id="GO:0016491">
    <property type="term" value="F:oxidoreductase activity"/>
    <property type="evidence" value="ECO:0007669"/>
    <property type="project" value="UniProtKB-KW"/>
</dbReference>
<proteinExistence type="inferred from homology"/>
<dbReference type="AlphaFoldDB" id="A0A1F6CLY8"/>
<keyword evidence="2" id="KW-0560">Oxidoreductase</keyword>
<dbReference type="InterPro" id="IPR036111">
    <property type="entry name" value="Mal/L-sulfo/L-lacto_DH-like_sf"/>
</dbReference>
<dbReference type="Proteomes" id="UP000178606">
    <property type="component" value="Unassembled WGS sequence"/>
</dbReference>
<accession>A0A1F6CLY8</accession>
<dbReference type="InterPro" id="IPR043143">
    <property type="entry name" value="Mal/L-sulf/L-lact_DH-like_NADP"/>
</dbReference>
<name>A0A1F6CLY8_HANXR</name>